<organism evidence="3 4">
    <name type="scientific">Lasiodiplodia theobromae</name>
    <dbReference type="NCBI Taxonomy" id="45133"/>
    <lineage>
        <taxon>Eukaryota</taxon>
        <taxon>Fungi</taxon>
        <taxon>Dikarya</taxon>
        <taxon>Ascomycota</taxon>
        <taxon>Pezizomycotina</taxon>
        <taxon>Dothideomycetes</taxon>
        <taxon>Dothideomycetes incertae sedis</taxon>
        <taxon>Botryosphaeriales</taxon>
        <taxon>Botryosphaeriaceae</taxon>
        <taxon>Lasiodiplodia</taxon>
    </lineage>
</organism>
<dbReference type="PANTHER" id="PTHR47751:SF2">
    <property type="entry name" value="DLTD N-TERMINAL DOMAIN PROTEIN (AFU_ORTHOLOGUE AFUA_8G00380)-RELATED"/>
    <property type="match status" value="1"/>
</dbReference>
<proteinExistence type="inferred from homology"/>
<keyword evidence="3" id="KW-0808">Transferase</keyword>
<dbReference type="InterPro" id="IPR051411">
    <property type="entry name" value="Polyketide_trans_af380"/>
</dbReference>
<keyword evidence="4" id="KW-1185">Reference proteome</keyword>
<evidence type="ECO:0000313" key="4">
    <source>
        <dbReference type="Proteomes" id="UP000325902"/>
    </source>
</evidence>
<dbReference type="AlphaFoldDB" id="A0A5N5D750"/>
<dbReference type="InterPro" id="IPR029058">
    <property type="entry name" value="AB_hydrolase_fold"/>
</dbReference>
<dbReference type="PANTHER" id="PTHR47751">
    <property type="entry name" value="SUPERFAMILY HYDROLASE, PUTATIVE (AFU_ORTHOLOGUE AFUA_2G16580)-RELATED"/>
    <property type="match status" value="1"/>
</dbReference>
<name>A0A5N5D750_9PEZI</name>
<dbReference type="SUPFAM" id="SSF53474">
    <property type="entry name" value="alpha/beta-Hydrolases"/>
    <property type="match status" value="1"/>
</dbReference>
<comment type="caution">
    <text evidence="3">The sequence shown here is derived from an EMBL/GenBank/DDBJ whole genome shotgun (WGS) entry which is preliminary data.</text>
</comment>
<dbReference type="Proteomes" id="UP000325902">
    <property type="component" value="Unassembled WGS sequence"/>
</dbReference>
<dbReference type="InterPro" id="IPR000073">
    <property type="entry name" value="AB_hydrolase_1"/>
</dbReference>
<dbReference type="Gene3D" id="3.40.50.1820">
    <property type="entry name" value="alpha/beta hydrolase"/>
    <property type="match status" value="1"/>
</dbReference>
<sequence length="314" mass="34286">MNMAQSRRDVEFRTLDGTLLKGWFYPAATAAENPEQKSPCIIMSHSLSSLKEQFLPAFASRFSAHGYAVLIYDNRNWGSSGGHPRNEADPWKQAHDYSDAFDYAASTQLPGVDARRIVFWGSSLSGGTAIVAAAMDRRVKAVIVQVPFMSGEGTAAAMAPLLPAVYADRRANKDGGVGAMVPAIAASPEEERRGDSRAILHGPGVAEFLETMRADGIGWETKMTMQSVQNLFMFEPQAFIHRVAPTPLLMVLADSDTMVPTVLQLKAYAAAYEPKTIAVLADCTHFDLYYGEKFEENIAAQLGFLRRVFHGGDS</sequence>
<comment type="similarity">
    <text evidence="1">Belongs to the polyketide transferase af380 family.</text>
</comment>
<reference evidence="3 4" key="1">
    <citation type="journal article" date="2019" name="Sci. Rep.">
        <title>A multi-omics analysis of the grapevine pathogen Lasiodiplodia theobromae reveals that temperature affects the expression of virulence- and pathogenicity-related genes.</title>
        <authorList>
            <person name="Felix C."/>
            <person name="Meneses R."/>
            <person name="Goncalves M.F.M."/>
            <person name="Tilleman L."/>
            <person name="Duarte A.S."/>
            <person name="Jorrin-Novo J.V."/>
            <person name="Van de Peer Y."/>
            <person name="Deforce D."/>
            <person name="Van Nieuwerburgh F."/>
            <person name="Esteves A.C."/>
            <person name="Alves A."/>
        </authorList>
    </citation>
    <scope>NUCLEOTIDE SEQUENCE [LARGE SCALE GENOMIC DNA]</scope>
    <source>
        <strain evidence="3 4">LA-SOL3</strain>
    </source>
</reference>
<dbReference type="OrthoDB" id="2498029at2759"/>
<feature type="domain" description="AB hydrolase-1" evidence="2">
    <location>
        <begin position="57"/>
        <end position="289"/>
    </location>
</feature>
<dbReference type="GO" id="GO:0016740">
    <property type="term" value="F:transferase activity"/>
    <property type="evidence" value="ECO:0007669"/>
    <property type="project" value="UniProtKB-KW"/>
</dbReference>
<dbReference type="EMBL" id="VCHE01000059">
    <property type="protein sequence ID" value="KAB2573405.1"/>
    <property type="molecule type" value="Genomic_DNA"/>
</dbReference>
<evidence type="ECO:0000256" key="1">
    <source>
        <dbReference type="ARBA" id="ARBA00029464"/>
    </source>
</evidence>
<evidence type="ECO:0000259" key="2">
    <source>
        <dbReference type="Pfam" id="PF12697"/>
    </source>
</evidence>
<dbReference type="Gene3D" id="1.10.10.800">
    <property type="match status" value="1"/>
</dbReference>
<dbReference type="Pfam" id="PF12697">
    <property type="entry name" value="Abhydrolase_6"/>
    <property type="match status" value="1"/>
</dbReference>
<evidence type="ECO:0000313" key="3">
    <source>
        <dbReference type="EMBL" id="KAB2573405.1"/>
    </source>
</evidence>
<gene>
    <name evidence="3" type="primary">af380_1</name>
    <name evidence="3" type="ORF">DBV05_g7919</name>
</gene>
<accession>A0A5N5D750</accession>
<protein>
    <submittedName>
        <fullName evidence="3">Polyketide transferase</fullName>
    </submittedName>
</protein>